<keyword evidence="9 18" id="KW-0809">Transit peptide</keyword>
<evidence type="ECO:0000256" key="7">
    <source>
        <dbReference type="ARBA" id="ARBA00022792"/>
    </source>
</evidence>
<feature type="domain" description="FAD-dependent oxidoreductase 2 FAD-binding" evidence="19">
    <location>
        <begin position="60"/>
        <end position="454"/>
    </location>
</feature>
<dbReference type="Gene3D" id="3.90.700.10">
    <property type="entry name" value="Succinate dehydrogenase/fumarate reductase flavoprotein, catalytic domain"/>
    <property type="match status" value="1"/>
</dbReference>
<dbReference type="InterPro" id="IPR030664">
    <property type="entry name" value="SdhA/FrdA/AprA"/>
</dbReference>
<dbReference type="NCBIfam" id="TIGR01812">
    <property type="entry name" value="sdhA_frdA_Gneg"/>
    <property type="match status" value="1"/>
</dbReference>
<evidence type="ECO:0000256" key="4">
    <source>
        <dbReference type="ARBA" id="ARBA00022448"/>
    </source>
</evidence>
<comment type="similarity">
    <text evidence="3 18">Belongs to the FAD-dependent oxidoreductase 2 family. FRD/SDH subfamily.</text>
</comment>
<evidence type="ECO:0000256" key="12">
    <source>
        <dbReference type="ARBA" id="ARBA00023128"/>
    </source>
</evidence>
<dbReference type="InterPro" id="IPR003953">
    <property type="entry name" value="FAD-dep_OxRdtase_2_FAD-bd"/>
</dbReference>
<keyword evidence="13 18" id="KW-0472">Membrane</keyword>
<feature type="binding site" evidence="15">
    <location>
        <position position="404"/>
    </location>
    <ligand>
        <name>substrate</name>
    </ligand>
</feature>
<keyword evidence="11 18" id="KW-0560">Oxidoreductase</keyword>
<sequence>MTSILKVSSLLAKNASNTALRTLCPSATINSRKIHITPNAGTTTANQISKEYPVVDHTYDAVVVGAGGAGLRAAFGLVAEGFKTAVITKLFPTRSHTVAAQGGINAALGNMEEDDWHWHMYDTVKGSDWLGDQDAIHYMTREAPKAVIELENYGMPFSRTPDGKIYQRAFGGQSLKYGKGGQAHRCCAVADRTGHSLLHTLYGQSLSYNCNYFIEYFALDLLMEGDTCVGVIALCLEDGTLHRFRAKNTVLATGGYGRAYFSCTSAHTCTGDGQAMVSRAGLPNEDLEFVQFHPTGVYGAGCLITEGCRGEGGYLVNSEGERFMERYAPVAKDLASRDVVSRSMTIEIREGRGVGPEKDHVFLQLHHLPPEQLAMRLPGISETAMIFAGVDVTREPIPVIPTVHYNMGGIPTNYKGQVLLRRNNEDVIVRGLYAAGEVGCSSVHGANRLGANSLLDLVVFGRACALTVAEENKPGESIPELTQSHGEESVANLDHVRRADGDLTTAQIRLTMQKTMQKDAAVFRTGETLKQGVENMKEVYKSMERIKVSDRSLVWNSDLVETLELQNLMICANQTIVSAENRKESRGAHAREDFKTRIDEYDYSKPIDGQQKKPYEQHWRKHTLTWINPKTGEVTIDYRPVIDETLDANECKTVPPAIRSY</sequence>
<keyword evidence="12" id="KW-0496">Mitochondrion</keyword>
<feature type="binding site" evidence="15">
    <location>
        <position position="448"/>
    </location>
    <ligand>
        <name>substrate</name>
    </ligand>
</feature>
<dbReference type="Proteomes" id="UP000466442">
    <property type="component" value="Unassembled WGS sequence"/>
</dbReference>
<dbReference type="AlphaFoldDB" id="A0A650D3C5"/>
<dbReference type="InterPro" id="IPR027477">
    <property type="entry name" value="Succ_DH/fumarate_Rdtase_cat_sf"/>
</dbReference>
<dbReference type="GO" id="GO:0008177">
    <property type="term" value="F:succinate dehydrogenase (quinone) activity"/>
    <property type="evidence" value="ECO:0007669"/>
    <property type="project" value="UniProtKB-EC"/>
</dbReference>
<comment type="subcellular location">
    <subcellularLocation>
        <location evidence="1 18">Mitochondrion inner membrane</location>
        <topology evidence="1 18">Peripheral membrane protein</topology>
        <orientation evidence="1 18">Matrix side</orientation>
    </subcellularLocation>
</comment>
<dbReference type="FunFam" id="3.90.700.10:FF:000001">
    <property type="entry name" value="Mitochondrial succinate dehydrogenase flavoprotein subunit"/>
    <property type="match status" value="1"/>
</dbReference>
<evidence type="ECO:0000256" key="3">
    <source>
        <dbReference type="ARBA" id="ARBA00008040"/>
    </source>
</evidence>
<dbReference type="OrthoDB" id="71672at2759"/>
<reference evidence="21" key="2">
    <citation type="journal article" date="2021" name="Mol. Ecol. Resour.">
        <title>Apolygus lucorum genome provides insights into omnivorousness and mesophyll feeding.</title>
        <authorList>
            <person name="Liu Y."/>
            <person name="Liu H."/>
            <person name="Wang H."/>
            <person name="Huang T."/>
            <person name="Liu B."/>
            <person name="Yang B."/>
            <person name="Yin L."/>
            <person name="Li B."/>
            <person name="Zhang Y."/>
            <person name="Zhang S."/>
            <person name="Jiang F."/>
            <person name="Zhang X."/>
            <person name="Ren Y."/>
            <person name="Wang B."/>
            <person name="Wang S."/>
            <person name="Lu Y."/>
            <person name="Wu K."/>
            <person name="Fan W."/>
            <person name="Wang G."/>
        </authorList>
    </citation>
    <scope>NUCLEOTIDE SEQUENCE</scope>
    <source>
        <strain evidence="21">12Hb</strain>
    </source>
</reference>
<evidence type="ECO:0000259" key="20">
    <source>
        <dbReference type="Pfam" id="PF02910"/>
    </source>
</evidence>
<dbReference type="InterPro" id="IPR014006">
    <property type="entry name" value="Succ_Dhase_FrdA_Gneg"/>
</dbReference>
<keyword evidence="5 18" id="KW-0816">Tricarboxylic acid cycle</keyword>
<keyword evidence="6 16" id="KW-0285">Flavoprotein</keyword>
<dbReference type="GO" id="GO:0006099">
    <property type="term" value="P:tricarboxylic acid cycle"/>
    <property type="evidence" value="ECO:0007669"/>
    <property type="project" value="UniProtKB-UniPathway"/>
</dbReference>
<feature type="binding site" evidence="15">
    <location>
        <position position="293"/>
    </location>
    <ligand>
        <name>substrate</name>
    </ligand>
</feature>
<dbReference type="GO" id="GO:0005743">
    <property type="term" value="C:mitochondrial inner membrane"/>
    <property type="evidence" value="ECO:0007669"/>
    <property type="project" value="UniProtKB-SubCell"/>
</dbReference>
<dbReference type="InterPro" id="IPR003952">
    <property type="entry name" value="FRD_SDH_FAD_BS"/>
</dbReference>
<dbReference type="FunFam" id="1.20.58.100:FF:000001">
    <property type="entry name" value="Succinate dehydrogenase flavoprotein subunit (SdhA)"/>
    <property type="match status" value="1"/>
</dbReference>
<evidence type="ECO:0000256" key="1">
    <source>
        <dbReference type="ARBA" id="ARBA00004443"/>
    </source>
</evidence>
<dbReference type="FunFam" id="4.10.80.40:FF:000004">
    <property type="entry name" value="Succinate dehydrogenase [ubiquinone] flavoprotein subunit, mitochondrial"/>
    <property type="match status" value="1"/>
</dbReference>
<dbReference type="GO" id="GO:0050660">
    <property type="term" value="F:flavin adenine dinucleotide binding"/>
    <property type="evidence" value="ECO:0007669"/>
    <property type="project" value="InterPro"/>
</dbReference>
<evidence type="ECO:0000256" key="17">
    <source>
        <dbReference type="PIRSR" id="PIRSR611281-4"/>
    </source>
</evidence>
<evidence type="ECO:0000256" key="16">
    <source>
        <dbReference type="PIRSR" id="PIRSR611281-3"/>
    </source>
</evidence>
<organism evidence="22">
    <name type="scientific">Apolygus lucorum</name>
    <name type="common">Small green plant bug</name>
    <name type="synonym">Lygocoris lucorum</name>
    <dbReference type="NCBI Taxonomy" id="248454"/>
    <lineage>
        <taxon>Eukaryota</taxon>
        <taxon>Metazoa</taxon>
        <taxon>Ecdysozoa</taxon>
        <taxon>Arthropoda</taxon>
        <taxon>Hexapoda</taxon>
        <taxon>Insecta</taxon>
        <taxon>Pterygota</taxon>
        <taxon>Neoptera</taxon>
        <taxon>Paraneoptera</taxon>
        <taxon>Hemiptera</taxon>
        <taxon>Heteroptera</taxon>
        <taxon>Panheteroptera</taxon>
        <taxon>Cimicomorpha</taxon>
        <taxon>Miridae</taxon>
        <taxon>Mirini</taxon>
        <taxon>Apolygus</taxon>
    </lineage>
</organism>
<dbReference type="InterPro" id="IPR015939">
    <property type="entry name" value="Fum_Rdtase/Succ_DH_flav-like_C"/>
</dbReference>
<dbReference type="InterPro" id="IPR036188">
    <property type="entry name" value="FAD/NAD-bd_sf"/>
</dbReference>
<feature type="binding site" evidence="16">
    <location>
        <position position="272"/>
    </location>
    <ligand>
        <name>FAD</name>
        <dbReference type="ChEBI" id="CHEBI:57692"/>
    </ligand>
</feature>
<evidence type="ECO:0000313" key="22">
    <source>
        <dbReference type="EMBL" id="QGR24793.1"/>
    </source>
</evidence>
<dbReference type="NCBIfam" id="TIGR01816">
    <property type="entry name" value="sdhA_forward"/>
    <property type="match status" value="1"/>
</dbReference>
<dbReference type="InterPro" id="IPR037099">
    <property type="entry name" value="Fum_R/Succ_DH_flav-like_C_sf"/>
</dbReference>
<dbReference type="UniPathway" id="UPA00223">
    <property type="reaction ID" value="UER01006"/>
</dbReference>
<dbReference type="GO" id="GO:0009055">
    <property type="term" value="F:electron transfer activity"/>
    <property type="evidence" value="ECO:0007669"/>
    <property type="project" value="TreeGrafter"/>
</dbReference>
<dbReference type="FunFam" id="3.50.50.60:FF:000482">
    <property type="entry name" value="Succinate dehydrogenase complex, subunit A, flavoprotein (Fp)"/>
    <property type="match status" value="1"/>
</dbReference>
<evidence type="ECO:0000256" key="6">
    <source>
        <dbReference type="ARBA" id="ARBA00022630"/>
    </source>
</evidence>
<dbReference type="SUPFAM" id="SSF46977">
    <property type="entry name" value="Succinate dehydrogenase/fumarate reductase flavoprotein C-terminal domain"/>
    <property type="match status" value="1"/>
</dbReference>
<dbReference type="SUPFAM" id="SSF56425">
    <property type="entry name" value="Succinate dehydrogenase/fumarate reductase flavoprotein, catalytic domain"/>
    <property type="match status" value="1"/>
</dbReference>
<evidence type="ECO:0000256" key="18">
    <source>
        <dbReference type="RuleBase" id="RU362051"/>
    </source>
</evidence>
<dbReference type="InterPro" id="IPR011281">
    <property type="entry name" value="Succ_DH_flav_su_fwd"/>
</dbReference>
<feature type="active site" description="Proton acceptor" evidence="14">
    <location>
        <position position="337"/>
    </location>
</feature>
<reference evidence="22" key="1">
    <citation type="journal article" date="2019" name="J. Econ. Entomol.">
        <title>Selection and Validation of Suitable Reference Genes for RT-qPCR Analysis in Apolygus lucorum (Hemiptera: Miridae).</title>
        <authorList>
            <person name="Luo J."/>
            <person name="Wang A."/>
            <person name="Cheng Y."/>
            <person name="Rong H."/>
            <person name="Guo L."/>
            <person name="Peng Y."/>
            <person name="Xu L."/>
        </authorList>
    </citation>
    <scope>NUCLEOTIDE SEQUENCE</scope>
</reference>
<keyword evidence="8 16" id="KW-0274">FAD</keyword>
<comment type="pathway">
    <text evidence="2 18">Carbohydrate metabolism; tricarboxylic acid cycle; fumarate from succinate (eukaryal route): step 1/1.</text>
</comment>
<dbReference type="PIRSF" id="PIRSF000171">
    <property type="entry name" value="SDHA_APRA_LASPO"/>
    <property type="match status" value="1"/>
</dbReference>
<dbReference type="Pfam" id="PF02910">
    <property type="entry name" value="Succ_DH_flav_C"/>
    <property type="match status" value="1"/>
</dbReference>
<dbReference type="EC" id="1.3.5.1" evidence="18"/>
<evidence type="ECO:0000256" key="13">
    <source>
        <dbReference type="ARBA" id="ARBA00023136"/>
    </source>
</evidence>
<proteinExistence type="evidence at transcript level"/>
<feature type="binding site" evidence="16">
    <location>
        <begin position="65"/>
        <end position="70"/>
    </location>
    <ligand>
        <name>FAD</name>
        <dbReference type="ChEBI" id="CHEBI:57692"/>
    </ligand>
</feature>
<evidence type="ECO:0000259" key="19">
    <source>
        <dbReference type="Pfam" id="PF00890"/>
    </source>
</evidence>
<dbReference type="Pfam" id="PF00890">
    <property type="entry name" value="FAD_binding_2"/>
    <property type="match status" value="1"/>
</dbReference>
<keyword evidence="7" id="KW-0999">Mitochondrion inner membrane</keyword>
<evidence type="ECO:0000256" key="11">
    <source>
        <dbReference type="ARBA" id="ARBA00023002"/>
    </source>
</evidence>
<feature type="binding site" evidence="16">
    <location>
        <begin position="88"/>
        <end position="103"/>
    </location>
    <ligand>
        <name>FAD</name>
        <dbReference type="ChEBI" id="CHEBI:57692"/>
    </ligand>
</feature>
<dbReference type="PANTHER" id="PTHR11632:SF51">
    <property type="entry name" value="SUCCINATE DEHYDROGENASE [UBIQUINONE] FLAVOPROTEIN SUBUNIT, MITOCHONDRIAL"/>
    <property type="match status" value="1"/>
</dbReference>
<comment type="function">
    <text evidence="18">Flavoprotein (FP) subunit of succinate dehydrogenase (SDH) that is involved in complex II of the mitochondrial electron transport chain and is responsible for transferring electrons from succinate to ubiquinone (coenzyme Q).</text>
</comment>
<evidence type="ECO:0000256" key="2">
    <source>
        <dbReference type="ARBA" id="ARBA00004788"/>
    </source>
</evidence>
<comment type="cofactor">
    <cofactor evidence="16">
        <name>FAD</name>
        <dbReference type="ChEBI" id="CHEBI:57692"/>
    </cofactor>
    <text evidence="16">Flavinylated by SdhE, about 5% flavinylation occurs in the absence of SdhE.</text>
</comment>
<dbReference type="SUPFAM" id="SSF51905">
    <property type="entry name" value="FAD/NAD(P)-binding domain"/>
    <property type="match status" value="1"/>
</dbReference>
<name>A0A650D3C5_APOLU</name>
<dbReference type="PROSITE" id="PS00504">
    <property type="entry name" value="FRD_SDH_FAD_BINDING"/>
    <property type="match status" value="1"/>
</dbReference>
<evidence type="ECO:0000313" key="21">
    <source>
        <dbReference type="EMBL" id="KAF6208215.1"/>
    </source>
</evidence>
<dbReference type="EMBL" id="MN233796">
    <property type="protein sequence ID" value="QGR24793.1"/>
    <property type="molecule type" value="mRNA"/>
</dbReference>
<feature type="binding site" evidence="16">
    <location>
        <begin position="453"/>
        <end position="454"/>
    </location>
    <ligand>
        <name>FAD</name>
        <dbReference type="ChEBI" id="CHEBI:57692"/>
    </ligand>
</feature>
<evidence type="ECO:0000256" key="10">
    <source>
        <dbReference type="ARBA" id="ARBA00022982"/>
    </source>
</evidence>
<keyword evidence="23" id="KW-1185">Reference proteome</keyword>
<feature type="binding site" evidence="16">
    <location>
        <position position="437"/>
    </location>
    <ligand>
        <name>FAD</name>
        <dbReference type="ChEBI" id="CHEBI:57692"/>
    </ligand>
</feature>
<keyword evidence="4 18" id="KW-0813">Transport</keyword>
<dbReference type="EMBL" id="WIXP02000007">
    <property type="protein sequence ID" value="KAF6208215.1"/>
    <property type="molecule type" value="Genomic_DNA"/>
</dbReference>
<evidence type="ECO:0000256" key="5">
    <source>
        <dbReference type="ARBA" id="ARBA00022532"/>
    </source>
</evidence>
<evidence type="ECO:0000256" key="9">
    <source>
        <dbReference type="ARBA" id="ARBA00022946"/>
    </source>
</evidence>
<evidence type="ECO:0000313" key="23">
    <source>
        <dbReference type="Proteomes" id="UP000466442"/>
    </source>
</evidence>
<keyword evidence="10 18" id="KW-0249">Electron transport</keyword>
<feature type="modified residue" description="Tele-8alpha-FAD histidine" evidence="17">
    <location>
        <position position="96"/>
    </location>
</feature>
<protein>
    <recommendedName>
        <fullName evidence="18">Succinate dehydrogenase [ubiquinone] flavoprotein subunit, mitochondrial</fullName>
        <ecNumber evidence="18">1.3.5.1</ecNumber>
    </recommendedName>
</protein>
<accession>A0A650D3C5</accession>
<dbReference type="GO" id="GO:0006121">
    <property type="term" value="P:mitochondrial electron transport, succinate to ubiquinone"/>
    <property type="evidence" value="ECO:0007669"/>
    <property type="project" value="TreeGrafter"/>
</dbReference>
<dbReference type="Gene3D" id="1.20.58.100">
    <property type="entry name" value="Fumarate reductase/succinate dehydrogenase flavoprotein-like, C-terminal domain"/>
    <property type="match status" value="1"/>
</dbReference>
<feature type="domain" description="Fumarate reductase/succinate dehydrogenase flavoprotein-like C-terminal" evidence="20">
    <location>
        <begin position="510"/>
        <end position="661"/>
    </location>
</feature>
<dbReference type="PANTHER" id="PTHR11632">
    <property type="entry name" value="SUCCINATE DEHYDROGENASE 2 FLAVOPROTEIN SUBUNIT"/>
    <property type="match status" value="1"/>
</dbReference>
<dbReference type="Gene3D" id="4.10.80.40">
    <property type="entry name" value="succinate dehydrogenase protein domain"/>
    <property type="match status" value="1"/>
</dbReference>
<evidence type="ECO:0000256" key="15">
    <source>
        <dbReference type="PIRSR" id="PIRSR611281-2"/>
    </source>
</evidence>
<comment type="catalytic activity">
    <reaction evidence="18">
        <text>a quinone + succinate = fumarate + a quinol</text>
        <dbReference type="Rhea" id="RHEA:40523"/>
        <dbReference type="ChEBI" id="CHEBI:24646"/>
        <dbReference type="ChEBI" id="CHEBI:29806"/>
        <dbReference type="ChEBI" id="CHEBI:30031"/>
        <dbReference type="ChEBI" id="CHEBI:132124"/>
        <dbReference type="EC" id="1.3.5.1"/>
    </reaction>
</comment>
<dbReference type="Gene3D" id="3.50.50.60">
    <property type="entry name" value="FAD/NAD(P)-binding domain"/>
    <property type="match status" value="1"/>
</dbReference>
<gene>
    <name evidence="22" type="primary">SDH</name>
    <name evidence="21" type="ORF">GE061_016667</name>
</gene>
<evidence type="ECO:0000256" key="8">
    <source>
        <dbReference type="ARBA" id="ARBA00022827"/>
    </source>
</evidence>
<evidence type="ECO:0000256" key="14">
    <source>
        <dbReference type="PIRSR" id="PIRSR000171-1"/>
    </source>
</evidence>
<feature type="binding site" evidence="15">
    <location>
        <position position="305"/>
    </location>
    <ligand>
        <name>substrate</name>
    </ligand>
</feature>